<dbReference type="NCBIfam" id="TIGR01200">
    <property type="entry name" value="GLPGLI"/>
    <property type="match status" value="1"/>
</dbReference>
<evidence type="ECO:0000313" key="2">
    <source>
        <dbReference type="EMBL" id="AQY22152.1"/>
    </source>
</evidence>
<dbReference type="AlphaFoldDB" id="A0A1S7DSP8"/>
<name>A0A1S7DSP8_RIEAN</name>
<organism evidence="2 3">
    <name type="scientific">Riemerella anatipestifer</name>
    <name type="common">Moraxella anatipestifer</name>
    <dbReference type="NCBI Taxonomy" id="34085"/>
    <lineage>
        <taxon>Bacteria</taxon>
        <taxon>Pseudomonadati</taxon>
        <taxon>Bacteroidota</taxon>
        <taxon>Flavobacteriia</taxon>
        <taxon>Flavobacteriales</taxon>
        <taxon>Weeksellaceae</taxon>
        <taxon>Riemerella</taxon>
    </lineage>
</organism>
<protein>
    <recommendedName>
        <fullName evidence="4">GLPGLI family protein</fullName>
    </recommendedName>
</protein>
<dbReference type="Proteomes" id="UP000189883">
    <property type="component" value="Chromosome"/>
</dbReference>
<dbReference type="EMBL" id="CP011859">
    <property type="protein sequence ID" value="AQY22152.1"/>
    <property type="molecule type" value="Genomic_DNA"/>
</dbReference>
<dbReference type="Pfam" id="PF09697">
    <property type="entry name" value="Porph_ging"/>
    <property type="match status" value="1"/>
</dbReference>
<dbReference type="RefSeq" id="WP_079207379.1">
    <property type="nucleotide sequence ID" value="NZ_CP011859.1"/>
</dbReference>
<gene>
    <name evidence="2" type="ORF">AB406_1204</name>
</gene>
<keyword evidence="1" id="KW-0175">Coiled coil</keyword>
<evidence type="ECO:0000313" key="3">
    <source>
        <dbReference type="Proteomes" id="UP000189883"/>
    </source>
</evidence>
<reference evidence="2 3" key="1">
    <citation type="submission" date="2015-06" db="EMBL/GenBank/DDBJ databases">
        <title>R. anatipestifer strain HXb2 is the most virulent strain so far, and the genome sequence would help us uncover the pathogenesis.</title>
        <authorList>
            <person name="Hu Q."/>
            <person name="Qi J."/>
            <person name="Bo H."/>
            <person name="Liu G."/>
            <person name="Tao M."/>
            <person name="Ding Y."/>
            <person name="Xue Y."/>
        </authorList>
    </citation>
    <scope>NUCLEOTIDE SEQUENCE [LARGE SCALE GENOMIC DNA]</scope>
    <source>
        <strain evidence="2 3">HXb2</strain>
    </source>
</reference>
<evidence type="ECO:0000256" key="1">
    <source>
        <dbReference type="SAM" id="Coils"/>
    </source>
</evidence>
<sequence>MKQIENIVIFLGLIFSTLLLAQKNDENTLEVEFAYLSKAKLDKTNSFVDEEVFLLQVLKDKAFFFSENMAKNDSARQSDIYRAFAATPKGRPINVTMSDRLKNKYDYSVLQTSQENHYFEGNGSSSYTYKEPVIKDWKLINESETINTFSCKKATLHYKGRDWVAWYSPEIPLPYGPYKFTGLPGLVVKIESEDGEFSFELVKSTFKDNLNGKALSLQDSRYKKATPATFSEIRKMKKSNIERLVAEAVSMGIDTSAENVRNLLERQKRKLHNFENENLIEKTEH</sequence>
<accession>A0A1S7DSP8</accession>
<dbReference type="InterPro" id="IPR005901">
    <property type="entry name" value="GLPGLI"/>
</dbReference>
<proteinExistence type="predicted"/>
<feature type="coiled-coil region" evidence="1">
    <location>
        <begin position="257"/>
        <end position="284"/>
    </location>
</feature>
<evidence type="ECO:0008006" key="4">
    <source>
        <dbReference type="Google" id="ProtNLM"/>
    </source>
</evidence>